<proteinExistence type="predicted"/>
<evidence type="ECO:0000313" key="1">
    <source>
        <dbReference type="EMBL" id="GGJ28112.1"/>
    </source>
</evidence>
<organism evidence="1 2">
    <name type="scientific">Deinococcus roseus</name>
    <dbReference type="NCBI Taxonomy" id="392414"/>
    <lineage>
        <taxon>Bacteria</taxon>
        <taxon>Thermotogati</taxon>
        <taxon>Deinococcota</taxon>
        <taxon>Deinococci</taxon>
        <taxon>Deinococcales</taxon>
        <taxon>Deinococcaceae</taxon>
        <taxon>Deinococcus</taxon>
    </lineage>
</organism>
<evidence type="ECO:0000313" key="2">
    <source>
        <dbReference type="Proteomes" id="UP000632222"/>
    </source>
</evidence>
<reference evidence="2" key="1">
    <citation type="journal article" date="2019" name="Int. J. Syst. Evol. Microbiol.">
        <title>The Global Catalogue of Microorganisms (GCM) 10K type strain sequencing project: providing services to taxonomists for standard genome sequencing and annotation.</title>
        <authorList>
            <consortium name="The Broad Institute Genomics Platform"/>
            <consortium name="The Broad Institute Genome Sequencing Center for Infectious Disease"/>
            <person name="Wu L."/>
            <person name="Ma J."/>
        </authorList>
    </citation>
    <scope>NUCLEOTIDE SEQUENCE [LARGE SCALE GENOMIC DNA]</scope>
    <source>
        <strain evidence="2">JCM 14370</strain>
    </source>
</reference>
<sequence length="76" mass="8778">MPWNYRVIHDEKRKAYAIHSVYYDEDLRIMGTSLEPEAPEGESLEDLRLTLELMLEALGEPVLPASKVFDEEKPDS</sequence>
<dbReference type="Proteomes" id="UP000632222">
    <property type="component" value="Unassembled WGS sequence"/>
</dbReference>
<protein>
    <recommendedName>
        <fullName evidence="3">Type II toxin-antitoxin system HicB family antitoxin</fullName>
    </recommendedName>
</protein>
<name>A0ABQ2CWM8_9DEIO</name>
<gene>
    <name evidence="1" type="ORF">GCM10008938_12780</name>
</gene>
<dbReference type="EMBL" id="BMOD01000003">
    <property type="protein sequence ID" value="GGJ28112.1"/>
    <property type="molecule type" value="Genomic_DNA"/>
</dbReference>
<accession>A0ABQ2CWM8</accession>
<comment type="caution">
    <text evidence="1">The sequence shown here is derived from an EMBL/GenBank/DDBJ whole genome shotgun (WGS) entry which is preliminary data.</text>
</comment>
<keyword evidence="2" id="KW-1185">Reference proteome</keyword>
<evidence type="ECO:0008006" key="3">
    <source>
        <dbReference type="Google" id="ProtNLM"/>
    </source>
</evidence>